<comment type="function">
    <text evidence="2">Adenine glycosylase active on G-A mispairs. MutY also corrects error-prone DNA synthesis past GO lesions which are due to the oxidatively damaged form of guanine: 7,8-dihydro-8-oxoguanine (8-oxo-dGTP).</text>
</comment>
<dbReference type="GO" id="GO:0046872">
    <property type="term" value="F:metal ion binding"/>
    <property type="evidence" value="ECO:0007669"/>
    <property type="project" value="UniProtKB-UniRule"/>
</dbReference>
<keyword evidence="9" id="KW-0378">Hydrolase</keyword>
<dbReference type="Gene3D" id="3.90.79.10">
    <property type="entry name" value="Nucleoside Triphosphate Pyrophosphohydrolase"/>
    <property type="match status" value="1"/>
</dbReference>
<dbReference type="Gene3D" id="1.10.340.30">
    <property type="entry name" value="Hypothetical protein, domain 2"/>
    <property type="match status" value="1"/>
</dbReference>
<dbReference type="GO" id="GO:0035485">
    <property type="term" value="F:adenine/guanine mispair binding"/>
    <property type="evidence" value="ECO:0007669"/>
    <property type="project" value="TreeGrafter"/>
</dbReference>
<dbReference type="InterPro" id="IPR029119">
    <property type="entry name" value="MutY_C"/>
</dbReference>
<dbReference type="Pfam" id="PF14815">
    <property type="entry name" value="NUDIX_4"/>
    <property type="match status" value="1"/>
</dbReference>
<dbReference type="RefSeq" id="WP_130142919.1">
    <property type="nucleotide sequence ID" value="NZ_SGIT01000004.1"/>
</dbReference>
<comment type="similarity">
    <text evidence="3 14">Belongs to the Nth/MutY family.</text>
</comment>
<evidence type="ECO:0000256" key="8">
    <source>
        <dbReference type="ARBA" id="ARBA00022763"/>
    </source>
</evidence>
<sequence length="357" mass="41543">MSFAVKLISWYREKGRDLPWRATHDAYIIWLSEIILQQTRVEQGMPYFHRFVEAFPMVTKFAEANEEDILRLWQGLGYYSRARNMHKAAKMVVNDFQGIFPNTYEEAIRLPGVGEYTAAAIASFASNEAKAVVDGNVYRVLARYFGIKEPINSGHGKKMFAEIAQEMLDGENPGIYNQAIMDFGALQCKPKNPLCADCIFQMECVAFQERFVDVLPVKLKGKGSRNRYFHYFIIMEDEQILMSKRGLGDVWTNLYEFPMIETAEDRSKLDLMTEADFTEYFEEDTVLTIVGKQIKHVLSHQNIYARFYVVGNPHALKKKKKSWNYHYYEKIDKLAKHKLIFSFLEKNEHLISAKQLE</sequence>
<dbReference type="NCBIfam" id="TIGR01084">
    <property type="entry name" value="mutY"/>
    <property type="match status" value="1"/>
</dbReference>
<keyword evidence="11" id="KW-0411">Iron-sulfur</keyword>
<evidence type="ECO:0000256" key="3">
    <source>
        <dbReference type="ARBA" id="ARBA00008343"/>
    </source>
</evidence>
<reference evidence="16 17" key="1">
    <citation type="submission" date="2019-02" db="EMBL/GenBank/DDBJ databases">
        <authorList>
            <person name="Li Y."/>
        </authorList>
    </citation>
    <scope>NUCLEOTIDE SEQUENCE [LARGE SCALE GENOMIC DNA]</scope>
    <source>
        <strain evidence="16 17">30C10-4-7</strain>
    </source>
</reference>
<evidence type="ECO:0000313" key="17">
    <source>
        <dbReference type="Proteomes" id="UP000292855"/>
    </source>
</evidence>
<comment type="catalytic activity">
    <reaction evidence="1 14">
        <text>Hydrolyzes free adenine bases from 7,8-dihydro-8-oxoguanine:adenine mismatched double-stranded DNA, leaving an apurinic site.</text>
        <dbReference type="EC" id="3.2.2.31"/>
    </reaction>
</comment>
<dbReference type="Proteomes" id="UP000292855">
    <property type="component" value="Unassembled WGS sequence"/>
</dbReference>
<evidence type="ECO:0000256" key="13">
    <source>
        <dbReference type="ARBA" id="ARBA00023295"/>
    </source>
</evidence>
<dbReference type="GO" id="GO:0006298">
    <property type="term" value="P:mismatch repair"/>
    <property type="evidence" value="ECO:0007669"/>
    <property type="project" value="TreeGrafter"/>
</dbReference>
<evidence type="ECO:0000256" key="12">
    <source>
        <dbReference type="ARBA" id="ARBA00023204"/>
    </source>
</evidence>
<dbReference type="InterPro" id="IPR011257">
    <property type="entry name" value="DNA_glycosylase"/>
</dbReference>
<evidence type="ECO:0000256" key="14">
    <source>
        <dbReference type="RuleBase" id="RU365096"/>
    </source>
</evidence>
<dbReference type="Pfam" id="PF00730">
    <property type="entry name" value="HhH-GPD"/>
    <property type="match status" value="1"/>
</dbReference>
<evidence type="ECO:0000256" key="1">
    <source>
        <dbReference type="ARBA" id="ARBA00000843"/>
    </source>
</evidence>
<keyword evidence="13 14" id="KW-0326">Glycosidase</keyword>
<feature type="domain" description="HhH-GPD" evidence="15">
    <location>
        <begin position="35"/>
        <end position="186"/>
    </location>
</feature>
<dbReference type="EMBL" id="SGIT01000004">
    <property type="protein sequence ID" value="RZF58369.1"/>
    <property type="molecule type" value="Genomic_DNA"/>
</dbReference>
<dbReference type="GO" id="GO:0006284">
    <property type="term" value="P:base-excision repair"/>
    <property type="evidence" value="ECO:0007669"/>
    <property type="project" value="UniProtKB-UniRule"/>
</dbReference>
<evidence type="ECO:0000259" key="15">
    <source>
        <dbReference type="SMART" id="SM00478"/>
    </source>
</evidence>
<keyword evidence="7" id="KW-0479">Metal-binding</keyword>
<dbReference type="SUPFAM" id="SSF48150">
    <property type="entry name" value="DNA-glycosylase"/>
    <property type="match status" value="1"/>
</dbReference>
<accession>A0A4Q6XP32</accession>
<dbReference type="InterPro" id="IPR023170">
    <property type="entry name" value="HhH_base_excis_C"/>
</dbReference>
<evidence type="ECO:0000256" key="7">
    <source>
        <dbReference type="ARBA" id="ARBA00022723"/>
    </source>
</evidence>
<dbReference type="GO" id="GO:0000701">
    <property type="term" value="F:purine-specific mismatch base pair DNA N-glycosylase activity"/>
    <property type="evidence" value="ECO:0007669"/>
    <property type="project" value="UniProtKB-EC"/>
</dbReference>
<dbReference type="GO" id="GO:0034039">
    <property type="term" value="F:8-oxo-7,8-dihydroguanine DNA N-glycosylase activity"/>
    <property type="evidence" value="ECO:0007669"/>
    <property type="project" value="TreeGrafter"/>
</dbReference>
<dbReference type="SMART" id="SM00478">
    <property type="entry name" value="ENDO3c"/>
    <property type="match status" value="1"/>
</dbReference>
<dbReference type="InterPro" id="IPR044298">
    <property type="entry name" value="MIG/MutY"/>
</dbReference>
<dbReference type="InterPro" id="IPR015797">
    <property type="entry name" value="NUDIX_hydrolase-like_dom_sf"/>
</dbReference>
<dbReference type="Gene3D" id="1.10.1670.10">
    <property type="entry name" value="Helix-hairpin-Helix base-excision DNA repair enzymes (C-terminal)"/>
    <property type="match status" value="1"/>
</dbReference>
<dbReference type="PROSITE" id="PS00764">
    <property type="entry name" value="ENDONUCLEASE_III_1"/>
    <property type="match status" value="1"/>
</dbReference>
<dbReference type="FunFam" id="1.10.340.30:FF:000002">
    <property type="entry name" value="Adenine DNA glycosylase"/>
    <property type="match status" value="1"/>
</dbReference>
<dbReference type="PANTHER" id="PTHR42944">
    <property type="entry name" value="ADENINE DNA GLYCOSYLASE"/>
    <property type="match status" value="1"/>
</dbReference>
<organism evidence="16 17">
    <name type="scientific">Sphingobacterium corticibacterium</name>
    <dbReference type="NCBI Taxonomy" id="2484746"/>
    <lineage>
        <taxon>Bacteria</taxon>
        <taxon>Pseudomonadati</taxon>
        <taxon>Bacteroidota</taxon>
        <taxon>Sphingobacteriia</taxon>
        <taxon>Sphingobacteriales</taxon>
        <taxon>Sphingobacteriaceae</taxon>
        <taxon>Sphingobacterium</taxon>
    </lineage>
</organism>
<evidence type="ECO:0000256" key="5">
    <source>
        <dbReference type="ARBA" id="ARBA00022023"/>
    </source>
</evidence>
<comment type="caution">
    <text evidence="16">The sequence shown here is derived from an EMBL/GenBank/DDBJ whole genome shotgun (WGS) entry which is preliminary data.</text>
</comment>
<dbReference type="InterPro" id="IPR000445">
    <property type="entry name" value="HhH_motif"/>
</dbReference>
<dbReference type="InterPro" id="IPR003265">
    <property type="entry name" value="HhH-GPD_domain"/>
</dbReference>
<dbReference type="GO" id="GO:0032357">
    <property type="term" value="F:oxidized purine DNA binding"/>
    <property type="evidence" value="ECO:0007669"/>
    <property type="project" value="TreeGrafter"/>
</dbReference>
<dbReference type="EC" id="3.2.2.31" evidence="4 14"/>
<dbReference type="PANTHER" id="PTHR42944:SF1">
    <property type="entry name" value="ADENINE DNA GLYCOSYLASE"/>
    <property type="match status" value="1"/>
</dbReference>
<dbReference type="CDD" id="cd03431">
    <property type="entry name" value="NUDIX_DNA_Glycosylase_C-MutY"/>
    <property type="match status" value="1"/>
</dbReference>
<dbReference type="AlphaFoldDB" id="A0A4Q6XP32"/>
<keyword evidence="10 14" id="KW-0408">Iron</keyword>
<protein>
    <recommendedName>
        <fullName evidence="5 14">Adenine DNA glycosylase</fullName>
        <ecNumber evidence="4 14">3.2.2.31</ecNumber>
    </recommendedName>
</protein>
<evidence type="ECO:0000256" key="11">
    <source>
        <dbReference type="ARBA" id="ARBA00023014"/>
    </source>
</evidence>
<dbReference type="SUPFAM" id="SSF55811">
    <property type="entry name" value="Nudix"/>
    <property type="match status" value="1"/>
</dbReference>
<comment type="cofactor">
    <cofactor evidence="14">
        <name>[4Fe-4S] cluster</name>
        <dbReference type="ChEBI" id="CHEBI:49883"/>
    </cofactor>
    <text evidence="14">Binds 1 [4Fe-4S] cluster.</text>
</comment>
<keyword evidence="17" id="KW-1185">Reference proteome</keyword>
<evidence type="ECO:0000256" key="2">
    <source>
        <dbReference type="ARBA" id="ARBA00002933"/>
    </source>
</evidence>
<dbReference type="GO" id="GO:0051539">
    <property type="term" value="F:4 iron, 4 sulfur cluster binding"/>
    <property type="evidence" value="ECO:0007669"/>
    <property type="project" value="UniProtKB-UniRule"/>
</dbReference>
<keyword evidence="12" id="KW-0234">DNA repair</keyword>
<dbReference type="Pfam" id="PF00633">
    <property type="entry name" value="HHH"/>
    <property type="match status" value="1"/>
</dbReference>
<dbReference type="OrthoDB" id="9802365at2"/>
<evidence type="ECO:0000256" key="10">
    <source>
        <dbReference type="ARBA" id="ARBA00023004"/>
    </source>
</evidence>
<dbReference type="InterPro" id="IPR005760">
    <property type="entry name" value="A/G_AdeGlyc_MutY"/>
</dbReference>
<evidence type="ECO:0000313" key="16">
    <source>
        <dbReference type="EMBL" id="RZF58369.1"/>
    </source>
</evidence>
<dbReference type="CDD" id="cd00056">
    <property type="entry name" value="ENDO3c"/>
    <property type="match status" value="1"/>
</dbReference>
<evidence type="ECO:0000256" key="9">
    <source>
        <dbReference type="ARBA" id="ARBA00022801"/>
    </source>
</evidence>
<keyword evidence="8 14" id="KW-0227">DNA damage</keyword>
<proteinExistence type="inferred from homology"/>
<evidence type="ECO:0000256" key="4">
    <source>
        <dbReference type="ARBA" id="ARBA00012045"/>
    </source>
</evidence>
<name>A0A4Q6XP32_9SPHI</name>
<evidence type="ECO:0000256" key="6">
    <source>
        <dbReference type="ARBA" id="ARBA00022485"/>
    </source>
</evidence>
<gene>
    <name evidence="16" type="primary">mutY</name>
    <name evidence="16" type="ORF">EWE74_17295</name>
</gene>
<dbReference type="InterPro" id="IPR004035">
    <property type="entry name" value="Endouclease-III_FeS-bd_BS"/>
</dbReference>
<keyword evidence="6" id="KW-0004">4Fe-4S</keyword>